<feature type="domain" description="Nucleoside phosphorylase" evidence="2">
    <location>
        <begin position="383"/>
        <end position="501"/>
    </location>
</feature>
<dbReference type="EMBL" id="VFLP01000063">
    <property type="protein sequence ID" value="TRX89728.1"/>
    <property type="molecule type" value="Genomic_DNA"/>
</dbReference>
<organism evidence="3 4">
    <name type="scientific">Xylaria flabelliformis</name>
    <dbReference type="NCBI Taxonomy" id="2512241"/>
    <lineage>
        <taxon>Eukaryota</taxon>
        <taxon>Fungi</taxon>
        <taxon>Dikarya</taxon>
        <taxon>Ascomycota</taxon>
        <taxon>Pezizomycotina</taxon>
        <taxon>Sordariomycetes</taxon>
        <taxon>Xylariomycetidae</taxon>
        <taxon>Xylariales</taxon>
        <taxon>Xylariaceae</taxon>
        <taxon>Xylaria</taxon>
    </lineage>
</organism>
<dbReference type="InterPro" id="IPR053137">
    <property type="entry name" value="NLR-like"/>
</dbReference>
<dbReference type="Proteomes" id="UP000319160">
    <property type="component" value="Unassembled WGS sequence"/>
</dbReference>
<gene>
    <name evidence="3" type="ORF">FHL15_009318</name>
</gene>
<evidence type="ECO:0000313" key="3">
    <source>
        <dbReference type="EMBL" id="TRX89728.1"/>
    </source>
</evidence>
<dbReference type="PANTHER" id="PTHR46082:SF6">
    <property type="entry name" value="AAA+ ATPASE DOMAIN-CONTAINING PROTEIN-RELATED"/>
    <property type="match status" value="1"/>
</dbReference>
<keyword evidence="4" id="KW-1185">Reference proteome</keyword>
<dbReference type="SUPFAM" id="SSF53167">
    <property type="entry name" value="Purine and uridine phosphorylases"/>
    <property type="match status" value="1"/>
</dbReference>
<dbReference type="Pfam" id="PF01048">
    <property type="entry name" value="PNP_UDP_1"/>
    <property type="match status" value="1"/>
</dbReference>
<dbReference type="STRING" id="2512241.A0A553HP34"/>
<feature type="region of interest" description="Disordered" evidence="1">
    <location>
        <begin position="347"/>
        <end position="376"/>
    </location>
</feature>
<sequence length="720" mass="80380">MLLENLDVLLSEIERQIDLASKSSHNTLSISDHTARELFIHSEDRSYYHDLKDWCQTLALDNKTRWEDVVIPLNCRNCLWKVLAFSNSSSPVINPEYQQTRCKDIQAIRRRDGFDSGKTEDVWQDPSLRSWATSAESSVIIIQGDSQTMLCLAQFSHEISSQLKEIYPTIWMLSEPSSREFFAKMDETELLRQLAIQAIRQISCFNASFLINSLCLFKKCTTSHDWFRILETIFKLIPKVYVIIDLSILGGRVDVMLLSSRPLSRASPSALVISVASQSQQLLRPQSRKRSHETSTTSSIRCLSTLLSTSEREGTRKKRNSVPSPGVGRVTQDQTFKAPVSLPNVIAPSDACSSRRHGDSLKSLDSTSTGPTPTPPHRTDIAITIICALSLEADAVLAIFDHHWDIQSFSTMEGDKNAYSIGRIGCHNVVLVHMPGMGRTSAATAAASCRTSFPGINLALVVGICGAVPFHRRSAEVLLGDVIISDRLVIYDFGRQFPDKFMRKEETHDSARKPPEEIRSFLSKMKGRRCQSALRDKTGFHLEALLQSDSPPYPGVKEDRLFESSYRHKHERPSECVQCASLEPLNGPVCDTARISTCDTLGCDLGKLVVRQRHSHVMNGVGNWLPVIHFGAYASGDTVMKSGEHRDQIAAREEVIGFEMEGAGVWEIFPCIIIKGVCDYADSHKNKKWQEYSAFTAAACLKALLEVWPTKDSLTNSALN</sequence>
<comment type="caution">
    <text evidence="3">The sequence shown here is derived from an EMBL/GenBank/DDBJ whole genome shotgun (WGS) entry which is preliminary data.</text>
</comment>
<feature type="region of interest" description="Disordered" evidence="1">
    <location>
        <begin position="309"/>
        <end position="334"/>
    </location>
</feature>
<dbReference type="InterPro" id="IPR035994">
    <property type="entry name" value="Nucleoside_phosphorylase_sf"/>
</dbReference>
<reference evidence="4" key="1">
    <citation type="submission" date="2019-06" db="EMBL/GenBank/DDBJ databases">
        <title>Draft genome sequence of the griseofulvin-producing fungus Xylaria cubensis strain G536.</title>
        <authorList>
            <person name="Mead M.E."/>
            <person name="Raja H.A."/>
            <person name="Steenwyk J.L."/>
            <person name="Knowles S.L."/>
            <person name="Oberlies N.H."/>
            <person name="Rokas A."/>
        </authorList>
    </citation>
    <scope>NUCLEOTIDE SEQUENCE [LARGE SCALE GENOMIC DNA]</scope>
    <source>
        <strain evidence="4">G536</strain>
    </source>
</reference>
<protein>
    <recommendedName>
        <fullName evidence="2">Nucleoside phosphorylase domain-containing protein</fullName>
    </recommendedName>
</protein>
<evidence type="ECO:0000256" key="1">
    <source>
        <dbReference type="SAM" id="MobiDB-lite"/>
    </source>
</evidence>
<name>A0A553HP34_9PEZI</name>
<proteinExistence type="predicted"/>
<evidence type="ECO:0000313" key="4">
    <source>
        <dbReference type="Proteomes" id="UP000319160"/>
    </source>
</evidence>
<evidence type="ECO:0000259" key="2">
    <source>
        <dbReference type="Pfam" id="PF01048"/>
    </source>
</evidence>
<dbReference type="Gene3D" id="3.40.50.1580">
    <property type="entry name" value="Nucleoside phosphorylase domain"/>
    <property type="match status" value="1"/>
</dbReference>
<dbReference type="OrthoDB" id="20872at2759"/>
<dbReference type="GO" id="GO:0009116">
    <property type="term" value="P:nucleoside metabolic process"/>
    <property type="evidence" value="ECO:0007669"/>
    <property type="project" value="InterPro"/>
</dbReference>
<dbReference type="AlphaFoldDB" id="A0A553HP34"/>
<dbReference type="InterPro" id="IPR000845">
    <property type="entry name" value="Nucleoside_phosphorylase_d"/>
</dbReference>
<dbReference type="GO" id="GO:0003824">
    <property type="term" value="F:catalytic activity"/>
    <property type="evidence" value="ECO:0007669"/>
    <property type="project" value="InterPro"/>
</dbReference>
<dbReference type="PANTHER" id="PTHR46082">
    <property type="entry name" value="ATP/GTP-BINDING PROTEIN-RELATED"/>
    <property type="match status" value="1"/>
</dbReference>
<accession>A0A553HP34</accession>